<organism evidence="1 2">
    <name type="scientific">Candidatus Allocopromorpha excrementigallinarum</name>
    <dbReference type="NCBI Taxonomy" id="2840742"/>
    <lineage>
        <taxon>Bacteria</taxon>
        <taxon>Bacillati</taxon>
        <taxon>Bacillota</taxon>
        <taxon>Clostridia</taxon>
        <taxon>Eubacteriales</taxon>
        <taxon>Eubacteriaceae</taxon>
        <taxon>Eubacteriaceae incertae sedis</taxon>
        <taxon>Candidatus Allocopromorpha</taxon>
    </lineage>
</organism>
<evidence type="ECO:0000313" key="2">
    <source>
        <dbReference type="Proteomes" id="UP000824090"/>
    </source>
</evidence>
<reference evidence="1" key="2">
    <citation type="journal article" date="2021" name="PeerJ">
        <title>Extensive microbial diversity within the chicken gut microbiome revealed by metagenomics and culture.</title>
        <authorList>
            <person name="Gilroy R."/>
            <person name="Ravi A."/>
            <person name="Getino M."/>
            <person name="Pursley I."/>
            <person name="Horton D.L."/>
            <person name="Alikhan N.F."/>
            <person name="Baker D."/>
            <person name="Gharbi K."/>
            <person name="Hall N."/>
            <person name="Watson M."/>
            <person name="Adriaenssens E.M."/>
            <person name="Foster-Nyarko E."/>
            <person name="Jarju S."/>
            <person name="Secka A."/>
            <person name="Antonio M."/>
            <person name="Oren A."/>
            <person name="Chaudhuri R.R."/>
            <person name="La Ragione R."/>
            <person name="Hildebrand F."/>
            <person name="Pallen M.J."/>
        </authorList>
    </citation>
    <scope>NUCLEOTIDE SEQUENCE</scope>
    <source>
        <strain evidence="1">ChiHcec3-6078</strain>
    </source>
</reference>
<evidence type="ECO:0000313" key="1">
    <source>
        <dbReference type="EMBL" id="HIU25521.1"/>
    </source>
</evidence>
<proteinExistence type="predicted"/>
<name>A0A9D1L696_9FIRM</name>
<sequence>MTDERFNDYQLKELGRCFDIVREEIDLKYREKAEEMTAKLPKHGRPRHWDVMKEAIDNFDGVSKLIMKNELDRFPGTGWQEIMLLVEAIERGQRNEPEKTRALDKGLNLLVGMFRSRFPGEKWNPEDFRWTTVGDPGERGISPMLMAIAEL</sequence>
<dbReference type="Proteomes" id="UP000824090">
    <property type="component" value="Unassembled WGS sequence"/>
</dbReference>
<dbReference type="EMBL" id="DVMP01000069">
    <property type="protein sequence ID" value="HIU25521.1"/>
    <property type="molecule type" value="Genomic_DNA"/>
</dbReference>
<reference evidence="1" key="1">
    <citation type="submission" date="2020-10" db="EMBL/GenBank/DDBJ databases">
        <authorList>
            <person name="Gilroy R."/>
        </authorList>
    </citation>
    <scope>NUCLEOTIDE SEQUENCE</scope>
    <source>
        <strain evidence="1">ChiHcec3-6078</strain>
    </source>
</reference>
<accession>A0A9D1L696</accession>
<gene>
    <name evidence="1" type="ORF">IAC50_03340</name>
</gene>
<dbReference type="AlphaFoldDB" id="A0A9D1L696"/>
<protein>
    <submittedName>
        <fullName evidence="1">Uncharacterized protein</fullName>
    </submittedName>
</protein>
<comment type="caution">
    <text evidence="1">The sequence shown here is derived from an EMBL/GenBank/DDBJ whole genome shotgun (WGS) entry which is preliminary data.</text>
</comment>